<dbReference type="Gene3D" id="3.55.50.30">
    <property type="match status" value="1"/>
</dbReference>
<dbReference type="EMBL" id="AMCI01004623">
    <property type="protein sequence ID" value="EJW97727.1"/>
    <property type="molecule type" value="Genomic_DNA"/>
</dbReference>
<evidence type="ECO:0000259" key="2">
    <source>
        <dbReference type="Pfam" id="PF16344"/>
    </source>
</evidence>
<protein>
    <submittedName>
        <fullName evidence="3">Anti-FecI sigma factor, FecR</fullName>
    </submittedName>
</protein>
<dbReference type="Pfam" id="PF16344">
    <property type="entry name" value="FecR_C"/>
    <property type="match status" value="1"/>
</dbReference>
<evidence type="ECO:0000313" key="3">
    <source>
        <dbReference type="EMBL" id="EJW97727.1"/>
    </source>
</evidence>
<name>J9G7H5_9ZZZZ</name>
<dbReference type="InterPro" id="IPR032508">
    <property type="entry name" value="FecR_C"/>
</dbReference>
<feature type="domain" description="Protein FecR C-terminal" evidence="2">
    <location>
        <begin position="141"/>
        <end position="208"/>
    </location>
</feature>
<dbReference type="PANTHER" id="PTHR30273:SF2">
    <property type="entry name" value="PROTEIN FECR"/>
    <property type="match status" value="1"/>
</dbReference>
<dbReference type="InterPro" id="IPR006860">
    <property type="entry name" value="FecR"/>
</dbReference>
<comment type="caution">
    <text evidence="3">The sequence shown here is derived from an EMBL/GenBank/DDBJ whole genome shotgun (WGS) entry which is preliminary data.</text>
</comment>
<feature type="domain" description="FecR protein" evidence="1">
    <location>
        <begin position="3"/>
        <end position="97"/>
    </location>
</feature>
<accession>J9G7H5</accession>
<sequence>MLTVSTGDEIKQLTLSDGTKVWLNKHTCFRYPQLFAKESREVYLEGEGYFEVAKNPAQPFVVHSDAMRVKVLGTIFNLKTDKQNKSAVATLLQGEIEVKGNHDEGGIVLTPKQQAELDGIHHRLVVHQITTGIENWHNSSFVFQNADIFTISRTLEKCYGINMVLSSDLNTKSTYSGVLIKSDRIENVLKAINHVIPVKYRIEGHTVYLSSQYAN</sequence>
<reference evidence="3" key="1">
    <citation type="journal article" date="2012" name="PLoS ONE">
        <title>Gene sets for utilization of primary and secondary nutrition supplies in the distal gut of endangered iberian lynx.</title>
        <authorList>
            <person name="Alcaide M."/>
            <person name="Messina E."/>
            <person name="Richter M."/>
            <person name="Bargiela R."/>
            <person name="Peplies J."/>
            <person name="Huws S.A."/>
            <person name="Newbold C.J."/>
            <person name="Golyshin P.N."/>
            <person name="Simon M.A."/>
            <person name="Lopez G."/>
            <person name="Yakimov M.M."/>
            <person name="Ferrer M."/>
        </authorList>
    </citation>
    <scope>NUCLEOTIDE SEQUENCE</scope>
</reference>
<dbReference type="Pfam" id="PF04773">
    <property type="entry name" value="FecR"/>
    <property type="match status" value="1"/>
</dbReference>
<dbReference type="Gene3D" id="2.60.120.1440">
    <property type="match status" value="1"/>
</dbReference>
<dbReference type="InterPro" id="IPR012373">
    <property type="entry name" value="Ferrdict_sens_TM"/>
</dbReference>
<dbReference type="PANTHER" id="PTHR30273">
    <property type="entry name" value="PERIPLASMIC SIGNAL SENSOR AND SIGMA FACTOR ACTIVATOR FECR-RELATED"/>
    <property type="match status" value="1"/>
</dbReference>
<evidence type="ECO:0000259" key="1">
    <source>
        <dbReference type="Pfam" id="PF04773"/>
    </source>
</evidence>
<dbReference type="GO" id="GO:0016989">
    <property type="term" value="F:sigma factor antagonist activity"/>
    <property type="evidence" value="ECO:0007669"/>
    <property type="project" value="TreeGrafter"/>
</dbReference>
<gene>
    <name evidence="3" type="ORF">EVA_14169</name>
</gene>
<dbReference type="AlphaFoldDB" id="J9G7H5"/>
<proteinExistence type="predicted"/>
<organism evidence="3">
    <name type="scientific">gut metagenome</name>
    <dbReference type="NCBI Taxonomy" id="749906"/>
    <lineage>
        <taxon>unclassified sequences</taxon>
        <taxon>metagenomes</taxon>
        <taxon>organismal metagenomes</taxon>
    </lineage>
</organism>